<sequence>MTARDKRLLPGLGLIVLASAFAVSSCPPTGGAVGESRESAVVEYVALGDSRSAAPDRVVGAGADGCGRSATGYPVRVAAAIHPNSFVDVTCSGATSANLLTAAQQTTSADGVRYRMSPQVAALKPSTTLVTVSIGGNDLRWWELVSACFPPIDGIDAGCRFDRAARERVEHRLAELAELIESDLDAVVAKAPHATVVVVGHGGIYGPAGCGPTATFSAADAAWVAEVFAGIDRVLRGSAIAHDARFVDVRAAAAGHEACAPAENRWFEGNVSTGSTPVRHPTPVGSAAIAALVVDALR</sequence>
<dbReference type="PANTHER" id="PTHR37981">
    <property type="entry name" value="LIPASE 2"/>
    <property type="match status" value="1"/>
</dbReference>
<evidence type="ECO:0000256" key="2">
    <source>
        <dbReference type="PIRSR" id="PIRSR637460-2"/>
    </source>
</evidence>
<dbReference type="Pfam" id="PF13472">
    <property type="entry name" value="Lipase_GDSL_2"/>
    <property type="match status" value="1"/>
</dbReference>
<dbReference type="PANTHER" id="PTHR37981:SF1">
    <property type="entry name" value="SGNH HYDROLASE-TYPE ESTERASE DOMAIN-CONTAINING PROTEIN"/>
    <property type="match status" value="1"/>
</dbReference>
<feature type="disulfide bond" evidence="2">
    <location>
        <begin position="66"/>
        <end position="91"/>
    </location>
</feature>
<dbReference type="RefSeq" id="WP_196151814.1">
    <property type="nucleotide sequence ID" value="NZ_JADMLG010000011.1"/>
</dbReference>
<proteinExistence type="predicted"/>
<feature type="active site" evidence="1">
    <location>
        <position position="280"/>
    </location>
</feature>
<gene>
    <name evidence="5" type="ORF">IT779_24830</name>
</gene>
<comment type="caution">
    <text evidence="5">The sequence shown here is derived from an EMBL/GenBank/DDBJ whole genome shotgun (WGS) entry which is preliminary data.</text>
</comment>
<dbReference type="EMBL" id="JADMLG010000011">
    <property type="protein sequence ID" value="MBH0779498.1"/>
    <property type="molecule type" value="Genomic_DNA"/>
</dbReference>
<evidence type="ECO:0000256" key="3">
    <source>
        <dbReference type="SAM" id="SignalP"/>
    </source>
</evidence>
<keyword evidence="2" id="KW-1015">Disulfide bond</keyword>
<dbReference type="GO" id="GO:0004806">
    <property type="term" value="F:triacylglycerol lipase activity"/>
    <property type="evidence" value="ECO:0007669"/>
    <property type="project" value="TreeGrafter"/>
</dbReference>
<feature type="active site" description="Nucleophile" evidence="1">
    <location>
        <position position="50"/>
    </location>
</feature>
<dbReference type="InterPro" id="IPR037460">
    <property type="entry name" value="SEST-like"/>
</dbReference>
<keyword evidence="3" id="KW-0732">Signal</keyword>
<evidence type="ECO:0000256" key="1">
    <source>
        <dbReference type="PIRSR" id="PIRSR637460-1"/>
    </source>
</evidence>
<reference evidence="5" key="1">
    <citation type="submission" date="2020-11" db="EMBL/GenBank/DDBJ databases">
        <title>Nocardia NEAU-351.nov., a novel actinomycete isolated from the cow dung.</title>
        <authorList>
            <person name="Zhang X."/>
        </authorList>
    </citation>
    <scope>NUCLEOTIDE SEQUENCE</scope>
    <source>
        <strain evidence="5">NEAU-351</strain>
    </source>
</reference>
<evidence type="ECO:0000313" key="5">
    <source>
        <dbReference type="EMBL" id="MBH0779498.1"/>
    </source>
</evidence>
<dbReference type="InterPro" id="IPR013830">
    <property type="entry name" value="SGNH_hydro"/>
</dbReference>
<dbReference type="PROSITE" id="PS51257">
    <property type="entry name" value="PROKAR_LIPOPROTEIN"/>
    <property type="match status" value="1"/>
</dbReference>
<feature type="disulfide bond" evidence="2">
    <location>
        <begin position="148"/>
        <end position="159"/>
    </location>
</feature>
<dbReference type="Proteomes" id="UP000655751">
    <property type="component" value="Unassembled WGS sequence"/>
</dbReference>
<dbReference type="InterPro" id="IPR036514">
    <property type="entry name" value="SGNH_hydro_sf"/>
</dbReference>
<protein>
    <submittedName>
        <fullName evidence="5">SGNH/GDSL hydrolase family protein</fullName>
    </submittedName>
</protein>
<name>A0A931N6A8_9NOCA</name>
<keyword evidence="6" id="KW-1185">Reference proteome</keyword>
<evidence type="ECO:0000259" key="4">
    <source>
        <dbReference type="Pfam" id="PF13472"/>
    </source>
</evidence>
<feature type="signal peptide" evidence="3">
    <location>
        <begin position="1"/>
        <end position="22"/>
    </location>
</feature>
<evidence type="ECO:0000313" key="6">
    <source>
        <dbReference type="Proteomes" id="UP000655751"/>
    </source>
</evidence>
<dbReference type="AlphaFoldDB" id="A0A931N6A8"/>
<dbReference type="Gene3D" id="3.40.50.1110">
    <property type="entry name" value="SGNH hydrolase"/>
    <property type="match status" value="1"/>
</dbReference>
<organism evidence="5 6">
    <name type="scientific">Nocardia bovistercoris</name>
    <dbReference type="NCBI Taxonomy" id="2785916"/>
    <lineage>
        <taxon>Bacteria</taxon>
        <taxon>Bacillati</taxon>
        <taxon>Actinomycetota</taxon>
        <taxon>Actinomycetes</taxon>
        <taxon>Mycobacteriales</taxon>
        <taxon>Nocardiaceae</taxon>
        <taxon>Nocardia</taxon>
    </lineage>
</organism>
<keyword evidence="5" id="KW-0378">Hydrolase</keyword>
<dbReference type="CDD" id="cd01823">
    <property type="entry name" value="SEST_like"/>
    <property type="match status" value="1"/>
</dbReference>
<feature type="domain" description="SGNH hydrolase-type esterase" evidence="4">
    <location>
        <begin position="46"/>
        <end position="287"/>
    </location>
</feature>
<feature type="chain" id="PRO_5038417412" evidence="3">
    <location>
        <begin position="23"/>
        <end position="298"/>
    </location>
</feature>
<dbReference type="GO" id="GO:0019433">
    <property type="term" value="P:triglyceride catabolic process"/>
    <property type="evidence" value="ECO:0007669"/>
    <property type="project" value="TreeGrafter"/>
</dbReference>
<dbReference type="SUPFAM" id="SSF52266">
    <property type="entry name" value="SGNH hydrolase"/>
    <property type="match status" value="1"/>
</dbReference>
<accession>A0A931N6A8</accession>